<proteinExistence type="predicted"/>
<evidence type="ECO:0000256" key="1">
    <source>
        <dbReference type="ARBA" id="ARBA00004155"/>
    </source>
</evidence>
<feature type="region of interest" description="Disordered" evidence="9">
    <location>
        <begin position="325"/>
        <end position="347"/>
    </location>
</feature>
<dbReference type="PANTHER" id="PTHR13131:SF5">
    <property type="entry name" value="CYSTINOSIN"/>
    <property type="match status" value="1"/>
</dbReference>
<evidence type="ECO:0000256" key="8">
    <source>
        <dbReference type="ARBA" id="ARBA00074957"/>
    </source>
</evidence>
<evidence type="ECO:0000313" key="12">
    <source>
        <dbReference type="Proteomes" id="UP001345219"/>
    </source>
</evidence>
<feature type="transmembrane region" description="Helical" evidence="10">
    <location>
        <begin position="219"/>
        <end position="239"/>
    </location>
</feature>
<dbReference type="FunFam" id="1.20.1280.290:FF:000018">
    <property type="entry name" value="Cystinosin homolog"/>
    <property type="match status" value="1"/>
</dbReference>
<evidence type="ECO:0000313" key="11">
    <source>
        <dbReference type="EMBL" id="KAK4751355.1"/>
    </source>
</evidence>
<evidence type="ECO:0000256" key="4">
    <source>
        <dbReference type="ARBA" id="ARBA00022737"/>
    </source>
</evidence>
<name>A0AAN7PTI0_9MYRT</name>
<evidence type="ECO:0000256" key="9">
    <source>
        <dbReference type="SAM" id="MobiDB-lite"/>
    </source>
</evidence>
<organism evidence="11 12">
    <name type="scientific">Trapa incisa</name>
    <dbReference type="NCBI Taxonomy" id="236973"/>
    <lineage>
        <taxon>Eukaryota</taxon>
        <taxon>Viridiplantae</taxon>
        <taxon>Streptophyta</taxon>
        <taxon>Embryophyta</taxon>
        <taxon>Tracheophyta</taxon>
        <taxon>Spermatophyta</taxon>
        <taxon>Magnoliopsida</taxon>
        <taxon>eudicotyledons</taxon>
        <taxon>Gunneridae</taxon>
        <taxon>Pentapetalae</taxon>
        <taxon>rosids</taxon>
        <taxon>malvids</taxon>
        <taxon>Myrtales</taxon>
        <taxon>Lythraceae</taxon>
        <taxon>Trapa</taxon>
    </lineage>
</organism>
<protein>
    <recommendedName>
        <fullName evidence="8">Cystinosin homolog</fullName>
    </recommendedName>
</protein>
<dbReference type="GO" id="GO:0005765">
    <property type="term" value="C:lysosomal membrane"/>
    <property type="evidence" value="ECO:0007669"/>
    <property type="project" value="UniProtKB-SubCell"/>
</dbReference>
<evidence type="ECO:0000256" key="7">
    <source>
        <dbReference type="ARBA" id="ARBA00023228"/>
    </source>
</evidence>
<dbReference type="EMBL" id="JAXIOK010000017">
    <property type="protein sequence ID" value="KAK4751355.1"/>
    <property type="molecule type" value="Genomic_DNA"/>
</dbReference>
<keyword evidence="6 10" id="KW-0472">Membrane</keyword>
<dbReference type="InterPro" id="IPR006603">
    <property type="entry name" value="PQ-loop_rpt"/>
</dbReference>
<dbReference type="Gene3D" id="1.20.1280.290">
    <property type="match status" value="2"/>
</dbReference>
<feature type="transmembrane region" description="Helical" evidence="10">
    <location>
        <begin position="78"/>
        <end position="100"/>
    </location>
</feature>
<evidence type="ECO:0000256" key="2">
    <source>
        <dbReference type="ARBA" id="ARBA00022448"/>
    </source>
</evidence>
<keyword evidence="5 10" id="KW-1133">Transmembrane helix</keyword>
<evidence type="ECO:0000256" key="3">
    <source>
        <dbReference type="ARBA" id="ARBA00022692"/>
    </source>
</evidence>
<evidence type="ECO:0000256" key="10">
    <source>
        <dbReference type="SAM" id="Phobius"/>
    </source>
</evidence>
<feature type="transmembrane region" description="Helical" evidence="10">
    <location>
        <begin position="251"/>
        <end position="273"/>
    </location>
</feature>
<reference evidence="11 12" key="1">
    <citation type="journal article" date="2023" name="Hortic Res">
        <title>Pangenome of water caltrop reveals structural variations and asymmetric subgenome divergence after allopolyploidization.</title>
        <authorList>
            <person name="Zhang X."/>
            <person name="Chen Y."/>
            <person name="Wang L."/>
            <person name="Yuan Y."/>
            <person name="Fang M."/>
            <person name="Shi L."/>
            <person name="Lu R."/>
            <person name="Comes H.P."/>
            <person name="Ma Y."/>
            <person name="Chen Y."/>
            <person name="Huang G."/>
            <person name="Zhou Y."/>
            <person name="Zheng Z."/>
            <person name="Qiu Y."/>
        </authorList>
    </citation>
    <scope>NUCLEOTIDE SEQUENCE [LARGE SCALE GENOMIC DNA]</scope>
    <source>
        <tissue evidence="11">Roots</tissue>
    </source>
</reference>
<dbReference type="Pfam" id="PF04193">
    <property type="entry name" value="PQ-loop"/>
    <property type="match status" value="2"/>
</dbReference>
<evidence type="ECO:0000256" key="5">
    <source>
        <dbReference type="ARBA" id="ARBA00022989"/>
    </source>
</evidence>
<feature type="transmembrane region" description="Helical" evidence="10">
    <location>
        <begin position="48"/>
        <end position="66"/>
    </location>
</feature>
<dbReference type="GO" id="GO:0015184">
    <property type="term" value="F:L-cystine transmembrane transporter activity"/>
    <property type="evidence" value="ECO:0007669"/>
    <property type="project" value="TreeGrafter"/>
</dbReference>
<comment type="caution">
    <text evidence="11">The sequence shown here is derived from an EMBL/GenBank/DDBJ whole genome shotgun (WGS) entry which is preliminary data.</text>
</comment>
<dbReference type="InterPro" id="IPR005282">
    <property type="entry name" value="LC_transporter"/>
</dbReference>
<keyword evidence="12" id="KW-1185">Reference proteome</keyword>
<keyword evidence="7" id="KW-0458">Lysosome</keyword>
<evidence type="ECO:0000256" key="6">
    <source>
        <dbReference type="ARBA" id="ARBA00023136"/>
    </source>
</evidence>
<feature type="transmembrane region" description="Helical" evidence="10">
    <location>
        <begin position="164"/>
        <end position="184"/>
    </location>
</feature>
<gene>
    <name evidence="11" type="ORF">SAY87_004837</name>
</gene>
<keyword evidence="2" id="KW-0813">Transport</keyword>
<dbReference type="Proteomes" id="UP001345219">
    <property type="component" value="Chromosome 4"/>
</dbReference>
<accession>A0AAN7PTI0</accession>
<sequence length="347" mass="39468">MSLYRAHVYTDDLKLIMSAYPSTKFFYKFGQYPISVPIPDQDPSGAHFFFPLLSLVLSPLIAELVCRRGGNMASWNSITLDILYQFLGWTAFVSWSISFYPQVILNFRRKSVVGLNFDFVILNLTKHSSYLIYNATLYFSAAVQRQYFEKYGFGQMIPVAANDVAFSIHAVLLTAITLFQIMIYERGSQKISKVSIAVVSAVWLGALICFFIAMPSHIWLWLISIFNSIQVFMTVIKYIPQACMNFARKSTDGFSIGNILLDFLGGCANYGQMVVQSIDQNSWVNFYGNIGKTLLSLVSIFFDLLFMFQHFVLYRSSNITSRRKTMEESKEPLMEASTAEPHQSSNV</sequence>
<feature type="transmembrane region" description="Helical" evidence="10">
    <location>
        <begin position="293"/>
        <end position="314"/>
    </location>
</feature>
<dbReference type="NCBIfam" id="TIGR00951">
    <property type="entry name" value="2A43"/>
    <property type="match status" value="1"/>
</dbReference>
<keyword evidence="4" id="KW-0677">Repeat</keyword>
<comment type="subcellular location">
    <subcellularLocation>
        <location evidence="1">Lysosome membrane</location>
        <topology evidence="1">Multi-pass membrane protein</topology>
    </subcellularLocation>
</comment>
<keyword evidence="3 10" id="KW-0812">Transmembrane</keyword>
<dbReference type="AlphaFoldDB" id="A0AAN7PTI0"/>
<dbReference type="PANTHER" id="PTHR13131">
    <property type="entry name" value="CYSTINOSIN"/>
    <property type="match status" value="1"/>
</dbReference>
<feature type="transmembrane region" description="Helical" evidence="10">
    <location>
        <begin position="196"/>
        <end position="213"/>
    </location>
</feature>
<dbReference type="SMART" id="SM00679">
    <property type="entry name" value="CTNS"/>
    <property type="match status" value="2"/>
</dbReference>